<reference evidence="3" key="1">
    <citation type="journal article" date="2021" name="Proc. Natl. Acad. Sci. U.S.A.">
        <title>Three genomes in the algal genus Volvox reveal the fate of a haploid sex-determining region after a transition to homothallism.</title>
        <authorList>
            <person name="Yamamoto K."/>
            <person name="Hamaji T."/>
            <person name="Kawai-Toyooka H."/>
            <person name="Matsuzaki R."/>
            <person name="Takahashi F."/>
            <person name="Nishimura Y."/>
            <person name="Kawachi M."/>
            <person name="Noguchi H."/>
            <person name="Minakuchi Y."/>
            <person name="Umen J.G."/>
            <person name="Toyoda A."/>
            <person name="Nozaki H."/>
        </authorList>
    </citation>
    <scope>NUCLEOTIDE SEQUENCE</scope>
    <source>
        <strain evidence="3">NIES-3780</strain>
    </source>
</reference>
<dbReference type="GO" id="GO:0000725">
    <property type="term" value="P:recombinational repair"/>
    <property type="evidence" value="ECO:0007669"/>
    <property type="project" value="InterPro"/>
</dbReference>
<sequence length="766" mass="81088">MERQPGRGTYLPGPAGRLQALRDAGQPITPASLGLVDSGGGWSGTGSLQFRGPGPDRADPDFTSPAWLTALASFDAESFEDARLLLPHTLRTAAGQPFRKVPRLLTLVTALTPSPSGDAFAQLKDPEGQMCAALHRDVMEATEGQLGPRAVLLLQQVCVVSPCPGLCYLCVTADNVMRVFPATDPEQPLLPANDAATAAATIARVAGAPRIFREREENAGAHVSQVQARPQPAIGPPGGLSQAQNSRRVHSQLRPPSQQPQPDPHQKQQATRAGPGSPGWAADIGLSDDRMNSECSFDGGSGSGSRSGSGVVTKRNVEGLASHGEGLGSGPSVPTGMDGFGACPAAAAGGIVLSGSMGPPTVRNPADQQRQQCQRQQGSHPQARFQSVPTSVLPDEMGNAGFGQRPAVGLLAAARPTVSTCSNITVSGGAGGDKRRRMVELDEMDLDIDLDLDLDLDLCCDGAITNPKRPMQQPCPRSPLKPHNGHHQQQLQFSHQLQQPIHLQKQHQQQKEQGQRQQIQERQQQRQQYGDVHAQPPPFVAQGTGTGTGIHSGGSHFVRCKADKPMPPPSQPGRMAHTAGTNAGGFTANAVVATNFQHQRAAPAAADVVDDDDIMVMEEVPIFSVLGKRRANEQQLQAIRQRSYPPQQPNTELHRHPPWLPPPVLQQQRPSVPNNLNARQSQPLQQPSAAAGSGAVTRPGGTSQVANPGSTESPVLRAVIESPRLPGNNGLMASAGTVTVQPSSRPVISALDLFYFQTQSQAQPQL</sequence>
<comment type="caution">
    <text evidence="3">The sequence shown here is derived from an EMBL/GenBank/DDBJ whole genome shotgun (WGS) entry which is preliminary data.</text>
</comment>
<protein>
    <recommendedName>
        <fullName evidence="2">Homologous recombination OB-fold protein OB-fold domain-containing protein</fullName>
    </recommendedName>
</protein>
<feature type="region of interest" description="Disordered" evidence="1">
    <location>
        <begin position="641"/>
        <end position="714"/>
    </location>
</feature>
<dbReference type="Proteomes" id="UP000747399">
    <property type="component" value="Unassembled WGS sequence"/>
</dbReference>
<accession>A0A8J4EUT7</accession>
<feature type="region of interest" description="Disordered" evidence="1">
    <location>
        <begin position="217"/>
        <end position="311"/>
    </location>
</feature>
<feature type="region of interest" description="Disordered" evidence="1">
    <location>
        <begin position="354"/>
        <end position="385"/>
    </location>
</feature>
<evidence type="ECO:0000313" key="3">
    <source>
        <dbReference type="EMBL" id="GIL47840.1"/>
    </source>
</evidence>
<feature type="compositionally biased region" description="Low complexity" evidence="1">
    <location>
        <begin position="665"/>
        <end position="691"/>
    </location>
</feature>
<keyword evidence="4" id="KW-1185">Reference proteome</keyword>
<feature type="region of interest" description="Disordered" evidence="1">
    <location>
        <begin position="465"/>
        <end position="559"/>
    </location>
</feature>
<feature type="compositionally biased region" description="Low complexity" evidence="1">
    <location>
        <begin position="368"/>
        <end position="377"/>
    </location>
</feature>
<dbReference type="InterPro" id="IPR028045">
    <property type="entry name" value="HROB"/>
</dbReference>
<evidence type="ECO:0000313" key="4">
    <source>
        <dbReference type="Proteomes" id="UP000747399"/>
    </source>
</evidence>
<dbReference type="EMBL" id="BNCO01000005">
    <property type="protein sequence ID" value="GIL47840.1"/>
    <property type="molecule type" value="Genomic_DNA"/>
</dbReference>
<dbReference type="Pfam" id="PF15072">
    <property type="entry name" value="HROB"/>
    <property type="match status" value="1"/>
</dbReference>
<evidence type="ECO:0000256" key="1">
    <source>
        <dbReference type="SAM" id="MobiDB-lite"/>
    </source>
</evidence>
<evidence type="ECO:0000259" key="2">
    <source>
        <dbReference type="Pfam" id="PF15072"/>
    </source>
</evidence>
<proteinExistence type="predicted"/>
<organism evidence="3 4">
    <name type="scientific">Volvox africanus</name>
    <dbReference type="NCBI Taxonomy" id="51714"/>
    <lineage>
        <taxon>Eukaryota</taxon>
        <taxon>Viridiplantae</taxon>
        <taxon>Chlorophyta</taxon>
        <taxon>core chlorophytes</taxon>
        <taxon>Chlorophyceae</taxon>
        <taxon>CS clade</taxon>
        <taxon>Chlamydomonadales</taxon>
        <taxon>Volvocaceae</taxon>
        <taxon>Volvox</taxon>
    </lineage>
</organism>
<dbReference type="PANTHER" id="PTHR14523">
    <property type="entry name" value="UNCHARACTERIZED PROTEIN C17ORF53 HOMOLOG"/>
    <property type="match status" value="1"/>
</dbReference>
<name>A0A8J4EUT7_9CHLO</name>
<dbReference type="InterPro" id="IPR058570">
    <property type="entry name" value="HROB_OB"/>
</dbReference>
<feature type="compositionally biased region" description="Polar residues" evidence="1">
    <location>
        <begin position="700"/>
        <end position="713"/>
    </location>
</feature>
<feature type="domain" description="Homologous recombination OB-fold protein OB-fold" evidence="2">
    <location>
        <begin position="99"/>
        <end position="182"/>
    </location>
</feature>
<gene>
    <name evidence="3" type="ORF">Vafri_4490</name>
</gene>
<dbReference type="AlphaFoldDB" id="A0A8J4EUT7"/>
<feature type="compositionally biased region" description="Low complexity" evidence="1">
    <location>
        <begin position="515"/>
        <end position="528"/>
    </location>
</feature>
<dbReference type="PANTHER" id="PTHR14523:SF1">
    <property type="entry name" value="HOMOLOGOUS RECOMBINATION OB-FOLD PROTEIN"/>
    <property type="match status" value="1"/>
</dbReference>
<feature type="compositionally biased region" description="Low complexity" evidence="1">
    <location>
        <begin position="487"/>
        <end position="508"/>
    </location>
</feature>